<name>A0A150IV60_9EURY</name>
<protein>
    <recommendedName>
        <fullName evidence="3">Lipoprotein</fullName>
    </recommendedName>
</protein>
<gene>
    <name evidence="1" type="ORF">AMQ22_01827</name>
</gene>
<proteinExistence type="predicted"/>
<evidence type="ECO:0000313" key="2">
    <source>
        <dbReference type="Proteomes" id="UP000075398"/>
    </source>
</evidence>
<evidence type="ECO:0000313" key="1">
    <source>
        <dbReference type="EMBL" id="KYC48840.1"/>
    </source>
</evidence>
<evidence type="ECO:0008006" key="3">
    <source>
        <dbReference type="Google" id="ProtNLM"/>
    </source>
</evidence>
<dbReference type="EMBL" id="LNGC01000123">
    <property type="protein sequence ID" value="KYC48840.1"/>
    <property type="molecule type" value="Genomic_DNA"/>
</dbReference>
<dbReference type="Proteomes" id="UP000075398">
    <property type="component" value="Unassembled WGS sequence"/>
</dbReference>
<sequence>MSRKLFALIVIISLVATAVGCSSPDKNQTAKDVLKDWRGQDFELNEQSTTPSNTKGETPSGSIECPIQITDYRQRIDGNMVYIEGNVYNYGDSSYKNPKITCAKLYIFFYNKNGDLIGEESSYLNIGELSYGEKYHFSFSTNIKSGTERYLVKVRCCSR</sequence>
<accession>A0A150IV60</accession>
<organism evidence="1 2">
    <name type="scientific">Candidatus Methanofastidiosum methylothiophilum</name>
    <dbReference type="NCBI Taxonomy" id="1705564"/>
    <lineage>
        <taxon>Archaea</taxon>
        <taxon>Methanobacteriati</taxon>
        <taxon>Methanobacteriota</taxon>
        <taxon>Stenosarchaea group</taxon>
        <taxon>Candidatus Methanofastidiosia</taxon>
        <taxon>Candidatus Methanofastidiosales</taxon>
        <taxon>Candidatus Methanofastidiosaceae</taxon>
        <taxon>Candidatus Methanofastidiosum</taxon>
    </lineage>
</organism>
<dbReference type="AlphaFoldDB" id="A0A150IV60"/>
<reference evidence="1 2" key="1">
    <citation type="journal article" date="2016" name="ISME J.">
        <title>Chasing the elusive Euryarchaeota class WSA2: genomes reveal a uniquely fastidious methyl-reducing methanogen.</title>
        <authorList>
            <person name="Nobu M.K."/>
            <person name="Narihiro T."/>
            <person name="Kuroda K."/>
            <person name="Mei R."/>
            <person name="Liu W.T."/>
        </authorList>
    </citation>
    <scope>NUCLEOTIDE SEQUENCE [LARGE SCALE GENOMIC DNA]</scope>
    <source>
        <strain evidence="1">U1lsi0528_Bin055</strain>
    </source>
</reference>
<dbReference type="PROSITE" id="PS51257">
    <property type="entry name" value="PROKAR_LIPOPROTEIN"/>
    <property type="match status" value="1"/>
</dbReference>
<comment type="caution">
    <text evidence="1">The sequence shown here is derived from an EMBL/GenBank/DDBJ whole genome shotgun (WGS) entry which is preliminary data.</text>
</comment>